<dbReference type="InterPro" id="IPR033713">
    <property type="entry name" value="NudJ"/>
</dbReference>
<keyword evidence="5 6" id="KW-0378">Hydrolase</keyword>
<dbReference type="PANTHER" id="PTHR43046">
    <property type="entry name" value="GDP-MANNOSE MANNOSYL HYDROLASE"/>
    <property type="match status" value="1"/>
</dbReference>
<dbReference type="Pfam" id="PF00293">
    <property type="entry name" value="NUDIX"/>
    <property type="match status" value="1"/>
</dbReference>
<dbReference type="InterPro" id="IPR000086">
    <property type="entry name" value="NUDIX_hydrolase_dom"/>
</dbReference>
<evidence type="ECO:0000259" key="7">
    <source>
        <dbReference type="PROSITE" id="PS51462"/>
    </source>
</evidence>
<name>A0A2S0MCK7_9BURK</name>
<evidence type="ECO:0000256" key="4">
    <source>
        <dbReference type="ARBA" id="ARBA00015552"/>
    </source>
</evidence>
<dbReference type="Proteomes" id="UP000239709">
    <property type="component" value="Chromosome"/>
</dbReference>
<keyword evidence="6" id="KW-0460">Magnesium</keyword>
<protein>
    <recommendedName>
        <fullName evidence="4 6">Phosphatase NudJ</fullName>
        <ecNumber evidence="6">3.6.1.-</ecNumber>
    </recommendedName>
</protein>
<dbReference type="PROSITE" id="PS00893">
    <property type="entry name" value="NUDIX_BOX"/>
    <property type="match status" value="1"/>
</dbReference>
<dbReference type="GO" id="GO:0017110">
    <property type="term" value="F:nucleoside diphosphate phosphatase activity"/>
    <property type="evidence" value="ECO:0007669"/>
    <property type="project" value="InterPro"/>
</dbReference>
<dbReference type="Gene3D" id="3.90.79.10">
    <property type="entry name" value="Nucleoside Triphosphate Pyrophosphohydrolase"/>
    <property type="match status" value="1"/>
</dbReference>
<dbReference type="InterPro" id="IPR015797">
    <property type="entry name" value="NUDIX_hydrolase-like_dom_sf"/>
</dbReference>
<reference evidence="8 9" key="1">
    <citation type="submission" date="2018-03" db="EMBL/GenBank/DDBJ databases">
        <title>Genome sequencing of Ottowia sp.</title>
        <authorList>
            <person name="Kim S.-J."/>
            <person name="Heo J."/>
            <person name="Kwon S.-W."/>
        </authorList>
    </citation>
    <scope>NUCLEOTIDE SEQUENCE [LARGE SCALE GENOMIC DNA]</scope>
    <source>
        <strain evidence="8 9">KADR8-3</strain>
    </source>
</reference>
<sequence length="162" mass="17462">MSKERWKPSVTVAAVIEQEGRYLLVEEHTADGLRLNTPAGHLEPGEAPQDGAVREALEETGRRFTPEALVGVYLAASPDAQGAPTTWVRFAFCGSASDPLPGHALDKGIVRTLWMTPAEVQASQDRHRSPLVWRCVQDHLRGQRFDLSAVHTDASALGGGAG</sequence>
<dbReference type="KEGG" id="otk:C6570_04665"/>
<comment type="subunit">
    <text evidence="3 6">Monomer.</text>
</comment>
<dbReference type="EMBL" id="CP027666">
    <property type="protein sequence ID" value="AVO33624.1"/>
    <property type="molecule type" value="Genomic_DNA"/>
</dbReference>
<feature type="domain" description="Nudix hydrolase" evidence="7">
    <location>
        <begin position="5"/>
        <end position="137"/>
    </location>
</feature>
<dbReference type="PROSITE" id="PS51462">
    <property type="entry name" value="NUDIX"/>
    <property type="match status" value="1"/>
</dbReference>
<evidence type="ECO:0000313" key="9">
    <source>
        <dbReference type="Proteomes" id="UP000239709"/>
    </source>
</evidence>
<dbReference type="GO" id="GO:0017111">
    <property type="term" value="F:ribonucleoside triphosphate phosphatase activity"/>
    <property type="evidence" value="ECO:0007669"/>
    <property type="project" value="InterPro"/>
</dbReference>
<dbReference type="OrthoDB" id="8594221at2"/>
<dbReference type="PANTHER" id="PTHR43046:SF14">
    <property type="entry name" value="MUTT_NUDIX FAMILY PROTEIN"/>
    <property type="match status" value="1"/>
</dbReference>
<keyword evidence="9" id="KW-1185">Reference proteome</keyword>
<evidence type="ECO:0000256" key="6">
    <source>
        <dbReference type="RuleBase" id="RU364043"/>
    </source>
</evidence>
<dbReference type="InterPro" id="IPR020084">
    <property type="entry name" value="NUDIX_hydrolase_CS"/>
</dbReference>
<proteinExistence type="inferred from homology"/>
<gene>
    <name evidence="6" type="primary">nudJ</name>
    <name evidence="8" type="ORF">C6570_04665</name>
</gene>
<evidence type="ECO:0000313" key="8">
    <source>
        <dbReference type="EMBL" id="AVO33624.1"/>
    </source>
</evidence>
<dbReference type="GO" id="GO:0004787">
    <property type="term" value="F:thiamine diphosphate phosphatase activity"/>
    <property type="evidence" value="ECO:0007669"/>
    <property type="project" value="InterPro"/>
</dbReference>
<dbReference type="RefSeq" id="WP_106702187.1">
    <property type="nucleotide sequence ID" value="NZ_CP027666.1"/>
</dbReference>
<comment type="similarity">
    <text evidence="2 6">Belongs to the Nudix hydrolase family. NudJ subfamily.</text>
</comment>
<evidence type="ECO:0000256" key="2">
    <source>
        <dbReference type="ARBA" id="ARBA00007608"/>
    </source>
</evidence>
<dbReference type="AlphaFoldDB" id="A0A2S0MCK7"/>
<evidence type="ECO:0000256" key="1">
    <source>
        <dbReference type="ARBA" id="ARBA00001946"/>
    </source>
</evidence>
<organism evidence="8 9">
    <name type="scientific">Ottowia oryzae</name>
    <dbReference type="NCBI Taxonomy" id="2109914"/>
    <lineage>
        <taxon>Bacteria</taxon>
        <taxon>Pseudomonadati</taxon>
        <taxon>Pseudomonadota</taxon>
        <taxon>Betaproteobacteria</taxon>
        <taxon>Burkholderiales</taxon>
        <taxon>Comamonadaceae</taxon>
        <taxon>Ottowia</taxon>
    </lineage>
</organism>
<dbReference type="SUPFAM" id="SSF55811">
    <property type="entry name" value="Nudix"/>
    <property type="match status" value="1"/>
</dbReference>
<dbReference type="CDD" id="cd03675">
    <property type="entry name" value="NUDIX_Hydrolase"/>
    <property type="match status" value="1"/>
</dbReference>
<accession>A0A2S0MCK7</accession>
<evidence type="ECO:0000256" key="5">
    <source>
        <dbReference type="ARBA" id="ARBA00022801"/>
    </source>
</evidence>
<comment type="cofactor">
    <cofactor evidence="1 6">
        <name>Mg(2+)</name>
        <dbReference type="ChEBI" id="CHEBI:18420"/>
    </cofactor>
</comment>
<evidence type="ECO:0000256" key="3">
    <source>
        <dbReference type="ARBA" id="ARBA00011245"/>
    </source>
</evidence>
<dbReference type="EC" id="3.6.1.-" evidence="6"/>